<dbReference type="AlphaFoldDB" id="A0A6C0GU72"/>
<name>A0A6C0GU72_9BACT</name>
<keyword evidence="2" id="KW-0489">Methyltransferase</keyword>
<protein>
    <submittedName>
        <fullName evidence="2">Methyltransferase domain-containing protein</fullName>
    </submittedName>
</protein>
<evidence type="ECO:0000313" key="3">
    <source>
        <dbReference type="Proteomes" id="UP000480178"/>
    </source>
</evidence>
<dbReference type="InterPro" id="IPR013216">
    <property type="entry name" value="Methyltransf_11"/>
</dbReference>
<dbReference type="Proteomes" id="UP000480178">
    <property type="component" value="Chromosome"/>
</dbReference>
<dbReference type="Gene3D" id="3.40.50.150">
    <property type="entry name" value="Vaccinia Virus protein VP39"/>
    <property type="match status" value="1"/>
</dbReference>
<dbReference type="PANTHER" id="PTHR43861">
    <property type="entry name" value="TRANS-ACONITATE 2-METHYLTRANSFERASE-RELATED"/>
    <property type="match status" value="1"/>
</dbReference>
<proteinExistence type="predicted"/>
<dbReference type="CDD" id="cd02440">
    <property type="entry name" value="AdoMet_MTases"/>
    <property type="match status" value="1"/>
</dbReference>
<dbReference type="SUPFAM" id="SSF53335">
    <property type="entry name" value="S-adenosyl-L-methionine-dependent methyltransferases"/>
    <property type="match status" value="1"/>
</dbReference>
<dbReference type="EMBL" id="CP048222">
    <property type="protein sequence ID" value="QHT71093.1"/>
    <property type="molecule type" value="Genomic_DNA"/>
</dbReference>
<organism evidence="2 3">
    <name type="scientific">Rhodocytophaga rosea</name>
    <dbReference type="NCBI Taxonomy" id="2704465"/>
    <lineage>
        <taxon>Bacteria</taxon>
        <taxon>Pseudomonadati</taxon>
        <taxon>Bacteroidota</taxon>
        <taxon>Cytophagia</taxon>
        <taxon>Cytophagales</taxon>
        <taxon>Rhodocytophagaceae</taxon>
        <taxon>Rhodocytophaga</taxon>
    </lineage>
</organism>
<sequence>MKETNTIWKANLYNDKHSFVYQYGESLLELLAPKAGERILDLGCGSGQLTAKLKELGVDIVGMDSSREMIDDARQKYPGIEFLVMNATDFEFAQLFDAIFSNAVLHWVVQKEQAIKCMYRNLKPGGRIVAEFGGKGNVQTILNELRKTLTKYGFVKNAQAEIFYFPSIGEYTTLLEKHGFRVTFAQHYDRPTELADSNKGIQDWLEMFGNAFFNGIPAEAKEQIKQEVQEMVKGELFTNGKWYADYKRIRVVAVKE</sequence>
<keyword evidence="2" id="KW-0808">Transferase</keyword>
<reference evidence="2 3" key="1">
    <citation type="submission" date="2020-01" db="EMBL/GenBank/DDBJ databases">
        <authorList>
            <person name="Kim M.K."/>
        </authorList>
    </citation>
    <scope>NUCLEOTIDE SEQUENCE [LARGE SCALE GENOMIC DNA]</scope>
    <source>
        <strain evidence="2 3">172606-1</strain>
    </source>
</reference>
<dbReference type="KEGG" id="rhoz:GXP67_32790"/>
<dbReference type="GO" id="GO:0008757">
    <property type="term" value="F:S-adenosylmethionine-dependent methyltransferase activity"/>
    <property type="evidence" value="ECO:0007669"/>
    <property type="project" value="InterPro"/>
</dbReference>
<dbReference type="GO" id="GO:0032259">
    <property type="term" value="P:methylation"/>
    <property type="evidence" value="ECO:0007669"/>
    <property type="project" value="UniProtKB-KW"/>
</dbReference>
<evidence type="ECO:0000313" key="2">
    <source>
        <dbReference type="EMBL" id="QHT71093.1"/>
    </source>
</evidence>
<gene>
    <name evidence="2" type="ORF">GXP67_32790</name>
</gene>
<feature type="domain" description="Methyltransferase type 11" evidence="1">
    <location>
        <begin position="40"/>
        <end position="129"/>
    </location>
</feature>
<accession>A0A6C0GU72</accession>
<dbReference type="InterPro" id="IPR029063">
    <property type="entry name" value="SAM-dependent_MTases_sf"/>
</dbReference>
<dbReference type="PANTHER" id="PTHR43861:SF1">
    <property type="entry name" value="TRANS-ACONITATE 2-METHYLTRANSFERASE"/>
    <property type="match status" value="1"/>
</dbReference>
<dbReference type="RefSeq" id="WP_162447036.1">
    <property type="nucleotide sequence ID" value="NZ_CP048222.1"/>
</dbReference>
<keyword evidence="3" id="KW-1185">Reference proteome</keyword>
<dbReference type="Pfam" id="PF08241">
    <property type="entry name" value="Methyltransf_11"/>
    <property type="match status" value="1"/>
</dbReference>
<evidence type="ECO:0000259" key="1">
    <source>
        <dbReference type="Pfam" id="PF08241"/>
    </source>
</evidence>